<reference evidence="2" key="3">
    <citation type="submission" date="2024-01" db="EMBL/GenBank/DDBJ databases">
        <authorList>
            <person name="Coelho M.A."/>
            <person name="David-Palma M."/>
            <person name="Shea T."/>
            <person name="Sun S."/>
            <person name="Cuomo C.A."/>
            <person name="Heitman J."/>
        </authorList>
    </citation>
    <scope>NUCLEOTIDE SEQUENCE</scope>
    <source>
        <strain evidence="2">CBS 7841</strain>
    </source>
</reference>
<reference evidence="2" key="2">
    <citation type="journal article" date="2022" name="Elife">
        <title>Obligate sexual reproduction of a homothallic fungus closely related to the Cryptococcus pathogenic species complex.</title>
        <authorList>
            <person name="Passer A.R."/>
            <person name="Clancey S.A."/>
            <person name="Shea T."/>
            <person name="David-Palma M."/>
            <person name="Averette A.F."/>
            <person name="Boekhout T."/>
            <person name="Porcel B.M."/>
            <person name="Nowrousian M."/>
            <person name="Cuomo C.A."/>
            <person name="Sun S."/>
            <person name="Heitman J."/>
            <person name="Coelho M.A."/>
        </authorList>
    </citation>
    <scope>NUCLEOTIDE SEQUENCE</scope>
    <source>
        <strain evidence="2">CBS 7841</strain>
    </source>
</reference>
<dbReference type="KEGG" id="cdep:91084734"/>
<proteinExistence type="predicted"/>
<dbReference type="GeneID" id="91084734"/>
<dbReference type="Gene3D" id="2.60.120.330">
    <property type="entry name" value="B-lactam Antibiotic, Isopenicillin N Synthase, Chain"/>
    <property type="match status" value="1"/>
</dbReference>
<dbReference type="InterPro" id="IPR050231">
    <property type="entry name" value="Iron_ascorbate_oxido_reductase"/>
</dbReference>
<evidence type="ECO:0000313" key="3">
    <source>
        <dbReference type="Proteomes" id="UP000094043"/>
    </source>
</evidence>
<dbReference type="EMBL" id="CP143784">
    <property type="protein sequence ID" value="WVN85373.1"/>
    <property type="molecule type" value="Genomic_DNA"/>
</dbReference>
<dbReference type="Proteomes" id="UP000094043">
    <property type="component" value="Chromosome 1"/>
</dbReference>
<dbReference type="RefSeq" id="XP_066066074.1">
    <property type="nucleotide sequence ID" value="XM_066209977.1"/>
</dbReference>
<sequence>MISSRIHSLQDTCLYKTSTKTNCWASAAKSFGIHRKDKMAVNVITRTSYPNFAEIVNSRDKKKKDKQKPHSGINRLYVDSHHRSDGCTSTSLDKRKAVAASIRDACLNAGFFYVKNHDVPLEVVDKTFQQSKNFFEQSVELKRSVDISKSGGNFRGYMGLLTENNDPANKGDMHEAFNIGLDPSLDPASFSQDVKEGELRHSENLWPEEKLWKGVPVFRQANLNY</sequence>
<feature type="domain" description="Non-haem dioxygenase N-terminal" evidence="1">
    <location>
        <begin position="92"/>
        <end position="209"/>
    </location>
</feature>
<protein>
    <recommendedName>
        <fullName evidence="1">Non-haem dioxygenase N-terminal domain-containing protein</fullName>
    </recommendedName>
</protein>
<keyword evidence="3" id="KW-1185">Reference proteome</keyword>
<name>A0AAJ8JN69_9TREE</name>
<evidence type="ECO:0000313" key="2">
    <source>
        <dbReference type="EMBL" id="WVN85373.1"/>
    </source>
</evidence>
<dbReference type="AlphaFoldDB" id="A0AAJ8JN69"/>
<dbReference type="Pfam" id="PF14226">
    <property type="entry name" value="DIOX_N"/>
    <property type="match status" value="1"/>
</dbReference>
<dbReference type="InterPro" id="IPR027443">
    <property type="entry name" value="IPNS-like_sf"/>
</dbReference>
<dbReference type="InterPro" id="IPR026992">
    <property type="entry name" value="DIOX_N"/>
</dbReference>
<evidence type="ECO:0000259" key="1">
    <source>
        <dbReference type="Pfam" id="PF14226"/>
    </source>
</evidence>
<reference evidence="2" key="1">
    <citation type="submission" date="2016-06" db="EMBL/GenBank/DDBJ databases">
        <authorList>
            <person name="Cuomo C."/>
            <person name="Litvintseva A."/>
            <person name="Heitman J."/>
            <person name="Chen Y."/>
            <person name="Sun S."/>
            <person name="Springer D."/>
            <person name="Dromer F."/>
            <person name="Young S."/>
            <person name="Zeng Q."/>
            <person name="Chapman S."/>
            <person name="Gujja S."/>
            <person name="Saif S."/>
            <person name="Birren B."/>
        </authorList>
    </citation>
    <scope>NUCLEOTIDE SEQUENCE</scope>
    <source>
        <strain evidence="2">CBS 7841</strain>
    </source>
</reference>
<accession>A0AAJ8JN69</accession>
<dbReference type="SUPFAM" id="SSF51197">
    <property type="entry name" value="Clavaminate synthase-like"/>
    <property type="match status" value="1"/>
</dbReference>
<dbReference type="PANTHER" id="PTHR47990">
    <property type="entry name" value="2-OXOGLUTARATE (2OG) AND FE(II)-DEPENDENT OXYGENASE SUPERFAMILY PROTEIN-RELATED"/>
    <property type="match status" value="1"/>
</dbReference>
<gene>
    <name evidence="2" type="ORF">L203_100518</name>
</gene>
<organism evidence="2 3">
    <name type="scientific">Cryptococcus depauperatus CBS 7841</name>
    <dbReference type="NCBI Taxonomy" id="1295531"/>
    <lineage>
        <taxon>Eukaryota</taxon>
        <taxon>Fungi</taxon>
        <taxon>Dikarya</taxon>
        <taxon>Basidiomycota</taxon>
        <taxon>Agaricomycotina</taxon>
        <taxon>Tremellomycetes</taxon>
        <taxon>Tremellales</taxon>
        <taxon>Cryptococcaceae</taxon>
        <taxon>Cryptococcus</taxon>
    </lineage>
</organism>